<reference evidence="2" key="1">
    <citation type="submission" date="2014-09" db="EMBL/GenBank/DDBJ databases">
        <authorList>
            <person name="Magalhaes I.L.F."/>
            <person name="Oliveira U."/>
            <person name="Santos F.R."/>
            <person name="Vidigal T.H.D.A."/>
            <person name="Brescovit A.D."/>
            <person name="Santos A.J."/>
        </authorList>
    </citation>
    <scope>NUCLEOTIDE SEQUENCE</scope>
    <source>
        <tissue evidence="2">Shoot tissue taken approximately 20 cm above the soil surface</tissue>
    </source>
</reference>
<feature type="region of interest" description="Disordered" evidence="1">
    <location>
        <begin position="1"/>
        <end position="41"/>
    </location>
</feature>
<evidence type="ECO:0000256" key="1">
    <source>
        <dbReference type="SAM" id="MobiDB-lite"/>
    </source>
</evidence>
<dbReference type="AlphaFoldDB" id="A0A0A8XNT0"/>
<name>A0A0A8XNT0_ARUDO</name>
<organism evidence="2">
    <name type="scientific">Arundo donax</name>
    <name type="common">Giant reed</name>
    <name type="synonym">Donax arundinaceus</name>
    <dbReference type="NCBI Taxonomy" id="35708"/>
    <lineage>
        <taxon>Eukaryota</taxon>
        <taxon>Viridiplantae</taxon>
        <taxon>Streptophyta</taxon>
        <taxon>Embryophyta</taxon>
        <taxon>Tracheophyta</taxon>
        <taxon>Spermatophyta</taxon>
        <taxon>Magnoliopsida</taxon>
        <taxon>Liliopsida</taxon>
        <taxon>Poales</taxon>
        <taxon>Poaceae</taxon>
        <taxon>PACMAD clade</taxon>
        <taxon>Arundinoideae</taxon>
        <taxon>Arundineae</taxon>
        <taxon>Arundo</taxon>
    </lineage>
</organism>
<evidence type="ECO:0000313" key="2">
    <source>
        <dbReference type="EMBL" id="JAD15259.1"/>
    </source>
</evidence>
<reference evidence="2" key="2">
    <citation type="journal article" date="2015" name="Data Brief">
        <title>Shoot transcriptome of the giant reed, Arundo donax.</title>
        <authorList>
            <person name="Barrero R.A."/>
            <person name="Guerrero F.D."/>
            <person name="Moolhuijzen P."/>
            <person name="Goolsby J.A."/>
            <person name="Tidwell J."/>
            <person name="Bellgard S.E."/>
            <person name="Bellgard M.I."/>
        </authorList>
    </citation>
    <scope>NUCLEOTIDE SEQUENCE</scope>
    <source>
        <tissue evidence="2">Shoot tissue taken approximately 20 cm above the soil surface</tissue>
    </source>
</reference>
<accession>A0A0A8XNT0</accession>
<dbReference type="EMBL" id="GBRH01282636">
    <property type="protein sequence ID" value="JAD15259.1"/>
    <property type="molecule type" value="Transcribed_RNA"/>
</dbReference>
<protein>
    <submittedName>
        <fullName evidence="2">Uncharacterized protein</fullName>
    </submittedName>
</protein>
<sequence length="41" mass="4522">MIDHIFSGISCCRRKPTKEEEAAPQAGRRKAIKPPQLEAAS</sequence>
<proteinExistence type="predicted"/>